<evidence type="ECO:0000313" key="6">
    <source>
        <dbReference type="Proteomes" id="UP001642464"/>
    </source>
</evidence>
<sequence length="860" mass="92276">MFSWGHGGHGRLGHGVGCEAALCPTKIVPSSGTALRFRFVAVGEAHSAAIDSLGQVWCWGAGSFGRCGHGEEADFLSPKIVTQMIGKSCSSIALGVCHSLALTLRGRIWSWGGFLYTGHGENDDIESARELDDDELKNAFIVKIAAGRFHSLALSSSGDLFSWGSGSLGRLGLGNSLASDLKTSDQPTPIQIYRNGQPLLGGSSKTKGPKDSRLSEHGDLYSQLQIACRGMHSATVEKDSCWLWGHGEYGQNGNNVFTWGNAESGKLGHGSSMIRSAMSFPKQINMEARVRTVRTGQNHTALIGNNGELLTFGAGWFGRLGHGDMHNQYTPKLVEHVLTDLSAALKESPRFLEVTCGSFHTCAVCEDQRHLWVFGRDYLVSEADHITSPLLFRQLGPDEEVVTVATGANHTLCVTRKGQMKKLWGWGDNSKGQLGLGLGAPEQVPPTLIHCKGWGTPGVGSRSRSEAEGTQSDTRETRAPSLMGISCGYAHSMAVTDAGEVWAWGLQSGGRLALKTPFEGKTCPIPQRVHPSWKERNFLILGLLAVITFGLVCPAPGESLDGIQIGRFRLPQVAVIVIFIVSGLCLDSISECLQYKALILSIVLVLGVTPLLAWPILHFGHGYVEESLLQGLAVFCVVPTTLSSGVTMVTQAKGNVSLAVLLTTITNLLGVGTMPWSVSKIFAASVPIKPSEMLFELIWLTLVPLIVGMLLREVTPGAKSFAKTNKKVLGLCQNCCILLVVLLMTSSAQPKIISTDSADLSMALAIAAGIHLVYRVVGYFSATAAVLEPREWVTVVLMSSQKSLPVCVSVLSALPEDLRRNSGLMIVPCIMAHASQLIIDSILAVRWEVQEEKKAPLLAS</sequence>
<evidence type="ECO:0000256" key="2">
    <source>
        <dbReference type="PROSITE-ProRule" id="PRU00235"/>
    </source>
</evidence>
<feature type="repeat" description="RCC1" evidence="2">
    <location>
        <begin position="307"/>
        <end position="367"/>
    </location>
</feature>
<dbReference type="InterPro" id="IPR051210">
    <property type="entry name" value="Ub_ligase/GEF_domain"/>
</dbReference>
<dbReference type="Pfam" id="PF13540">
    <property type="entry name" value="RCC1_2"/>
    <property type="match status" value="3"/>
</dbReference>
<dbReference type="InterPro" id="IPR009091">
    <property type="entry name" value="RCC1/BLIP-II"/>
</dbReference>
<accession>A0ABP0Q072</accession>
<gene>
    <name evidence="5" type="ORF">SCF082_LOCUS38856</name>
</gene>
<feature type="transmembrane region" description="Helical" evidence="4">
    <location>
        <begin position="656"/>
        <end position="677"/>
    </location>
</feature>
<keyword evidence="4" id="KW-0472">Membrane</keyword>
<organism evidence="5 6">
    <name type="scientific">Durusdinium trenchii</name>
    <dbReference type="NCBI Taxonomy" id="1381693"/>
    <lineage>
        <taxon>Eukaryota</taxon>
        <taxon>Sar</taxon>
        <taxon>Alveolata</taxon>
        <taxon>Dinophyceae</taxon>
        <taxon>Suessiales</taxon>
        <taxon>Symbiodiniaceae</taxon>
        <taxon>Durusdinium</taxon>
    </lineage>
</organism>
<dbReference type="InterPro" id="IPR000408">
    <property type="entry name" value="Reg_chr_condens"/>
</dbReference>
<evidence type="ECO:0000313" key="5">
    <source>
        <dbReference type="EMBL" id="CAK9081671.1"/>
    </source>
</evidence>
<dbReference type="Pfam" id="PF00415">
    <property type="entry name" value="RCC1"/>
    <property type="match status" value="4"/>
</dbReference>
<feature type="transmembrane region" description="Helical" evidence="4">
    <location>
        <begin position="629"/>
        <end position="649"/>
    </location>
</feature>
<dbReference type="Gene3D" id="1.20.1530.20">
    <property type="match status" value="1"/>
</dbReference>
<dbReference type="SUPFAM" id="SSF50985">
    <property type="entry name" value="RCC1/BLIP-II"/>
    <property type="match status" value="2"/>
</dbReference>
<dbReference type="Proteomes" id="UP001642464">
    <property type="component" value="Unassembled WGS sequence"/>
</dbReference>
<keyword evidence="4" id="KW-1133">Transmembrane helix</keyword>
<dbReference type="InterPro" id="IPR016833">
    <property type="entry name" value="Put_Na-Bile_cotransptr"/>
</dbReference>
<feature type="transmembrane region" description="Helical" evidence="4">
    <location>
        <begin position="697"/>
        <end position="715"/>
    </location>
</feature>
<dbReference type="Pfam" id="PF13593">
    <property type="entry name" value="SBF_like"/>
    <property type="match status" value="1"/>
</dbReference>
<feature type="region of interest" description="Disordered" evidence="3">
    <location>
        <begin position="192"/>
        <end position="215"/>
    </location>
</feature>
<keyword evidence="1" id="KW-0677">Repeat</keyword>
<feature type="compositionally biased region" description="Basic and acidic residues" evidence="3">
    <location>
        <begin position="463"/>
        <end position="477"/>
    </location>
</feature>
<dbReference type="PANTHER" id="PTHR22870:SF155">
    <property type="entry name" value="E3 UBIQUITIN-PROTEIN LIGASE HERC1-RELATED"/>
    <property type="match status" value="1"/>
</dbReference>
<feature type="repeat" description="RCC1" evidence="2">
    <location>
        <begin position="54"/>
        <end position="105"/>
    </location>
</feature>
<evidence type="ECO:0000256" key="3">
    <source>
        <dbReference type="SAM" id="MobiDB-lite"/>
    </source>
</evidence>
<evidence type="ECO:0000256" key="1">
    <source>
        <dbReference type="ARBA" id="ARBA00022737"/>
    </source>
</evidence>
<feature type="transmembrane region" description="Helical" evidence="4">
    <location>
        <begin position="727"/>
        <end position="748"/>
    </location>
</feature>
<feature type="transmembrane region" description="Helical" evidence="4">
    <location>
        <begin position="598"/>
        <end position="617"/>
    </location>
</feature>
<feature type="transmembrane region" description="Helical" evidence="4">
    <location>
        <begin position="760"/>
        <end position="780"/>
    </location>
</feature>
<feature type="repeat" description="RCC1" evidence="2">
    <location>
        <begin position="254"/>
        <end position="306"/>
    </location>
</feature>
<keyword evidence="6" id="KW-1185">Reference proteome</keyword>
<feature type="repeat" description="RCC1" evidence="2">
    <location>
        <begin position="1"/>
        <end position="53"/>
    </location>
</feature>
<feature type="region of interest" description="Disordered" evidence="3">
    <location>
        <begin position="455"/>
        <end position="477"/>
    </location>
</feature>
<name>A0ABP0Q072_9DINO</name>
<keyword evidence="4" id="KW-0812">Transmembrane</keyword>
<feature type="transmembrane region" description="Helical" evidence="4">
    <location>
        <begin position="569"/>
        <end position="586"/>
    </location>
</feature>
<dbReference type="EMBL" id="CAXAMM010038874">
    <property type="protein sequence ID" value="CAK9081671.1"/>
    <property type="molecule type" value="Genomic_DNA"/>
</dbReference>
<dbReference type="PROSITE" id="PS50012">
    <property type="entry name" value="RCC1_3"/>
    <property type="match status" value="7"/>
</dbReference>
<dbReference type="PRINTS" id="PR00633">
    <property type="entry name" value="RCCNDNSATION"/>
</dbReference>
<comment type="caution">
    <text evidence="5">The sequence shown here is derived from an EMBL/GenBank/DDBJ whole genome shotgun (WGS) entry which is preliminary data.</text>
</comment>
<reference evidence="5 6" key="1">
    <citation type="submission" date="2024-02" db="EMBL/GenBank/DDBJ databases">
        <authorList>
            <person name="Chen Y."/>
            <person name="Shah S."/>
            <person name="Dougan E. K."/>
            <person name="Thang M."/>
            <person name="Chan C."/>
        </authorList>
    </citation>
    <scope>NUCLEOTIDE SEQUENCE [LARGE SCALE GENOMIC DNA]</scope>
</reference>
<dbReference type="PROSITE" id="PS00626">
    <property type="entry name" value="RCC1_2"/>
    <property type="match status" value="2"/>
</dbReference>
<proteinExistence type="predicted"/>
<dbReference type="PANTHER" id="PTHR22870">
    <property type="entry name" value="REGULATOR OF CHROMOSOME CONDENSATION"/>
    <property type="match status" value="1"/>
</dbReference>
<feature type="repeat" description="RCC1" evidence="2">
    <location>
        <begin position="158"/>
        <end position="239"/>
    </location>
</feature>
<dbReference type="InterPro" id="IPR038770">
    <property type="entry name" value="Na+/solute_symporter_sf"/>
</dbReference>
<keyword evidence="5" id="KW-0675">Receptor</keyword>
<feature type="repeat" description="RCC1" evidence="2">
    <location>
        <begin position="421"/>
        <end position="498"/>
    </location>
</feature>
<protein>
    <submittedName>
        <fullName evidence="5">Ultraviolet-B receptor UVR8 (Protein UV-B RESISTANCE 8) (RCC1 domain-containing protein UVR8)</fullName>
    </submittedName>
</protein>
<dbReference type="Gene3D" id="2.130.10.30">
    <property type="entry name" value="Regulator of chromosome condensation 1/beta-lactamase-inhibitor protein II"/>
    <property type="match status" value="4"/>
</dbReference>
<evidence type="ECO:0000256" key="4">
    <source>
        <dbReference type="SAM" id="Phobius"/>
    </source>
</evidence>
<feature type="repeat" description="RCC1" evidence="2">
    <location>
        <begin position="106"/>
        <end position="157"/>
    </location>
</feature>